<reference evidence="2 3" key="1">
    <citation type="journal article" date="2022" name="bioRxiv">
        <title>Genomics of Preaxostyla Flagellates Illuminates Evolutionary Transitions and the Path Towards Mitochondrial Loss.</title>
        <authorList>
            <person name="Novak L.V.F."/>
            <person name="Treitli S.C."/>
            <person name="Pyrih J."/>
            <person name="Halakuc P."/>
            <person name="Pipaliya S.V."/>
            <person name="Vacek V."/>
            <person name="Brzon O."/>
            <person name="Soukal P."/>
            <person name="Eme L."/>
            <person name="Dacks J.B."/>
            <person name="Karnkowska A."/>
            <person name="Elias M."/>
            <person name="Hampl V."/>
        </authorList>
    </citation>
    <scope>NUCLEOTIDE SEQUENCE [LARGE SCALE GENOMIC DNA]</scope>
    <source>
        <strain evidence="2">NAU3</strain>
        <tissue evidence="2">Gut</tissue>
    </source>
</reference>
<dbReference type="Proteomes" id="UP001281761">
    <property type="component" value="Unassembled WGS sequence"/>
</dbReference>
<feature type="compositionally biased region" description="Basic and acidic residues" evidence="1">
    <location>
        <begin position="59"/>
        <end position="75"/>
    </location>
</feature>
<evidence type="ECO:0000313" key="3">
    <source>
        <dbReference type="Proteomes" id="UP001281761"/>
    </source>
</evidence>
<evidence type="ECO:0000256" key="1">
    <source>
        <dbReference type="SAM" id="MobiDB-lite"/>
    </source>
</evidence>
<name>A0ABQ9XD23_9EUKA</name>
<gene>
    <name evidence="2" type="ORF">BLNAU_15913</name>
</gene>
<protein>
    <submittedName>
        <fullName evidence="2">Uncharacterized protein</fullName>
    </submittedName>
</protein>
<organism evidence="2 3">
    <name type="scientific">Blattamonas nauphoetae</name>
    <dbReference type="NCBI Taxonomy" id="2049346"/>
    <lineage>
        <taxon>Eukaryota</taxon>
        <taxon>Metamonada</taxon>
        <taxon>Preaxostyla</taxon>
        <taxon>Oxymonadida</taxon>
        <taxon>Blattamonas</taxon>
    </lineage>
</organism>
<sequence>MQALRKKTQRETGRLKRKLVTTQAGVASERPQKKKAAMDQTEPNKAKSQPRHQSPAKKKTAESKTEGGDLKKGIRADPNGYTQIQKDR</sequence>
<feature type="compositionally biased region" description="Basic residues" evidence="1">
    <location>
        <begin position="48"/>
        <end position="58"/>
    </location>
</feature>
<dbReference type="EMBL" id="JARBJD010000161">
    <property type="protein sequence ID" value="KAK2949187.1"/>
    <property type="molecule type" value="Genomic_DNA"/>
</dbReference>
<feature type="region of interest" description="Disordered" evidence="1">
    <location>
        <begin position="1"/>
        <end position="88"/>
    </location>
</feature>
<comment type="caution">
    <text evidence="2">The sequence shown here is derived from an EMBL/GenBank/DDBJ whole genome shotgun (WGS) entry which is preliminary data.</text>
</comment>
<accession>A0ABQ9XD23</accession>
<evidence type="ECO:0000313" key="2">
    <source>
        <dbReference type="EMBL" id="KAK2949187.1"/>
    </source>
</evidence>
<proteinExistence type="predicted"/>
<keyword evidence="3" id="KW-1185">Reference proteome</keyword>